<dbReference type="RefSeq" id="WP_187331924.1">
    <property type="nucleotide sequence ID" value="NZ_CP060490.1"/>
</dbReference>
<dbReference type="GO" id="GO:0015081">
    <property type="term" value="F:sodium ion transmembrane transporter activity"/>
    <property type="evidence" value="ECO:0007669"/>
    <property type="project" value="InterPro"/>
</dbReference>
<organism evidence="7 8">
    <name type="scientific">Oscillibacter hominis</name>
    <dbReference type="NCBI Taxonomy" id="2763056"/>
    <lineage>
        <taxon>Bacteria</taxon>
        <taxon>Bacillati</taxon>
        <taxon>Bacillota</taxon>
        <taxon>Clostridia</taxon>
        <taxon>Eubacteriales</taxon>
        <taxon>Oscillospiraceae</taxon>
        <taxon>Oscillibacter</taxon>
    </lineage>
</organism>
<feature type="transmembrane region" description="Helical" evidence="6">
    <location>
        <begin position="6"/>
        <end position="30"/>
    </location>
</feature>
<accession>A0A7G9B1A2</accession>
<reference evidence="7 8" key="1">
    <citation type="submission" date="2020-08" db="EMBL/GenBank/DDBJ databases">
        <authorList>
            <person name="Liu C."/>
            <person name="Sun Q."/>
        </authorList>
    </citation>
    <scope>NUCLEOTIDE SEQUENCE [LARGE SCALE GENOMIC DNA]</scope>
    <source>
        <strain evidence="7 8">NSJ-62</strain>
    </source>
</reference>
<dbReference type="Proteomes" id="UP000515960">
    <property type="component" value="Chromosome"/>
</dbReference>
<sequence length="93" mass="9388">MAYSNLFVCLLGIGTVFFGLICIIVLATLMSRACGAKASKAPVAAAPAAASAPVPAEASIPNRQEMIAAISAAVADELGTDISAIRILSVKKL</sequence>
<dbReference type="GO" id="GO:0036376">
    <property type="term" value="P:sodium ion export across plasma membrane"/>
    <property type="evidence" value="ECO:0007669"/>
    <property type="project" value="InterPro"/>
</dbReference>
<keyword evidence="2" id="KW-1003">Cell membrane</keyword>
<comment type="subcellular location">
    <subcellularLocation>
        <location evidence="1">Cell membrane</location>
    </subcellularLocation>
</comment>
<keyword evidence="3 6" id="KW-0812">Transmembrane</keyword>
<dbReference type="Pfam" id="PF04277">
    <property type="entry name" value="OAD_gamma"/>
    <property type="match status" value="1"/>
</dbReference>
<dbReference type="EMBL" id="CP060490">
    <property type="protein sequence ID" value="QNL43333.1"/>
    <property type="molecule type" value="Genomic_DNA"/>
</dbReference>
<evidence type="ECO:0000256" key="6">
    <source>
        <dbReference type="SAM" id="Phobius"/>
    </source>
</evidence>
<dbReference type="GO" id="GO:0005886">
    <property type="term" value="C:plasma membrane"/>
    <property type="evidence" value="ECO:0007669"/>
    <property type="project" value="UniProtKB-SubCell"/>
</dbReference>
<keyword evidence="8" id="KW-1185">Reference proteome</keyword>
<proteinExistence type="predicted"/>
<evidence type="ECO:0000256" key="1">
    <source>
        <dbReference type="ARBA" id="ARBA00004236"/>
    </source>
</evidence>
<protein>
    <submittedName>
        <fullName evidence="7">OadG family protein</fullName>
    </submittedName>
</protein>
<keyword evidence="4 6" id="KW-1133">Transmembrane helix</keyword>
<evidence type="ECO:0000256" key="2">
    <source>
        <dbReference type="ARBA" id="ARBA00022475"/>
    </source>
</evidence>
<evidence type="ECO:0000256" key="4">
    <source>
        <dbReference type="ARBA" id="ARBA00022989"/>
    </source>
</evidence>
<dbReference type="KEGG" id="ohi:H8790_07425"/>
<evidence type="ECO:0000313" key="7">
    <source>
        <dbReference type="EMBL" id="QNL43333.1"/>
    </source>
</evidence>
<evidence type="ECO:0000256" key="5">
    <source>
        <dbReference type="ARBA" id="ARBA00023136"/>
    </source>
</evidence>
<keyword evidence="5 6" id="KW-0472">Membrane</keyword>
<gene>
    <name evidence="7" type="ORF">H8790_07425</name>
</gene>
<evidence type="ECO:0000313" key="8">
    <source>
        <dbReference type="Proteomes" id="UP000515960"/>
    </source>
</evidence>
<name>A0A7G9B1A2_9FIRM</name>
<evidence type="ECO:0000256" key="3">
    <source>
        <dbReference type="ARBA" id="ARBA00022692"/>
    </source>
</evidence>
<dbReference type="AlphaFoldDB" id="A0A7G9B1A2"/>
<dbReference type="InterPro" id="IPR005899">
    <property type="entry name" value="Na_pump_deCOase"/>
</dbReference>